<dbReference type="InterPro" id="IPR006674">
    <property type="entry name" value="HD_domain"/>
</dbReference>
<dbReference type="CDD" id="cd00077">
    <property type="entry name" value="HDc"/>
    <property type="match status" value="1"/>
</dbReference>
<organism evidence="4 5">
    <name type="scientific">Methanogenium marinum</name>
    <dbReference type="NCBI Taxonomy" id="348610"/>
    <lineage>
        <taxon>Archaea</taxon>
        <taxon>Methanobacteriati</taxon>
        <taxon>Methanobacteriota</taxon>
        <taxon>Stenosarchaea group</taxon>
        <taxon>Methanomicrobia</taxon>
        <taxon>Methanomicrobiales</taxon>
        <taxon>Methanomicrobiaceae</taxon>
        <taxon>Methanogenium</taxon>
    </lineage>
</organism>
<dbReference type="PROSITE" id="PS51831">
    <property type="entry name" value="HD"/>
    <property type="match status" value="1"/>
</dbReference>
<dbReference type="SUPFAM" id="SSF50249">
    <property type="entry name" value="Nucleic acid-binding proteins"/>
    <property type="match status" value="1"/>
</dbReference>
<dbReference type="GO" id="GO:0016787">
    <property type="term" value="F:hydrolase activity"/>
    <property type="evidence" value="ECO:0007669"/>
    <property type="project" value="UniProtKB-KW"/>
</dbReference>
<dbReference type="AlphaFoldDB" id="A0A9Q4KTM3"/>
<dbReference type="InterPro" id="IPR003607">
    <property type="entry name" value="HD/PDEase_dom"/>
</dbReference>
<proteinExistence type="predicted"/>
<evidence type="ECO:0000256" key="1">
    <source>
        <dbReference type="ARBA" id="ARBA00022801"/>
    </source>
</evidence>
<dbReference type="Proteomes" id="UP001143747">
    <property type="component" value="Unassembled WGS sequence"/>
</dbReference>
<dbReference type="GO" id="GO:0031125">
    <property type="term" value="P:rRNA 3'-end processing"/>
    <property type="evidence" value="ECO:0007669"/>
    <property type="project" value="TreeGrafter"/>
</dbReference>
<dbReference type="InterPro" id="IPR050798">
    <property type="entry name" value="YhaM_exoribonuc/phosphodiest"/>
</dbReference>
<dbReference type="SMART" id="SM00471">
    <property type="entry name" value="HDc"/>
    <property type="match status" value="1"/>
</dbReference>
<dbReference type="Gene3D" id="1.10.3210.10">
    <property type="entry name" value="Hypothetical protein af1432"/>
    <property type="match status" value="1"/>
</dbReference>
<accession>A0A9Q4KTM3</accession>
<evidence type="ECO:0000313" key="4">
    <source>
        <dbReference type="EMBL" id="MDE4908018.1"/>
    </source>
</evidence>
<keyword evidence="5" id="KW-1185">Reference proteome</keyword>
<dbReference type="PANTHER" id="PTHR37294:SF1">
    <property type="entry name" value="3'-5' EXORIBONUCLEASE YHAM"/>
    <property type="match status" value="1"/>
</dbReference>
<dbReference type="PANTHER" id="PTHR37294">
    <property type="entry name" value="3'-5' EXORIBONUCLEASE YHAM"/>
    <property type="match status" value="1"/>
</dbReference>
<keyword evidence="1" id="KW-0378">Hydrolase</keyword>
<feature type="region of interest" description="Disordered" evidence="2">
    <location>
        <begin position="327"/>
        <end position="356"/>
    </location>
</feature>
<sequence length="356" mass="39133">MKKKITIQSLVPGDVVDDLFVISNAEVREGRRGQYITCTISDTTGTMACKIWGVTGQKGLVKGAYDVICEGMVHRISGQASPYNGELQMSVNEGIAYLMEGPADHTPLDPNDFVFSPADCTENRAELLRMAADIERPELRYLVEDIFASYEAFFFVPAARAKHHAYRGGLAEHTLEVVRYTQAFLAGAEGIYADRDVAVAGALLHDVGKAVCFAEQGFTFSQLPAYSLLGHISPGISIIKQMAEKSSVEEQDLSHLLHIVQTHHGLYSDPKPQTVEAWAVHMADNTSAILHEVASDVEDTKLGESRFGTRLKGPVYHFPEVLDVIYNGRESPGMPEKNSPAPDGKDDEKSDLSQWY</sequence>
<gene>
    <name evidence="4" type="ORF">L0665_05270</name>
</gene>
<dbReference type="EMBL" id="JAKELO010000002">
    <property type="protein sequence ID" value="MDE4908018.1"/>
    <property type="molecule type" value="Genomic_DNA"/>
</dbReference>
<evidence type="ECO:0000313" key="5">
    <source>
        <dbReference type="Proteomes" id="UP001143747"/>
    </source>
</evidence>
<evidence type="ECO:0000259" key="3">
    <source>
        <dbReference type="PROSITE" id="PS51831"/>
    </source>
</evidence>
<dbReference type="InterPro" id="IPR006675">
    <property type="entry name" value="HDIG_dom"/>
</dbReference>
<protein>
    <submittedName>
        <fullName evidence="4">HD domain-containing protein</fullName>
    </submittedName>
</protein>
<dbReference type="NCBIfam" id="TIGR00277">
    <property type="entry name" value="HDIG"/>
    <property type="match status" value="1"/>
</dbReference>
<evidence type="ECO:0000256" key="2">
    <source>
        <dbReference type="SAM" id="MobiDB-lite"/>
    </source>
</evidence>
<name>A0A9Q4KTM3_9EURY</name>
<feature type="domain" description="HD" evidence="3">
    <location>
        <begin position="170"/>
        <end position="289"/>
    </location>
</feature>
<dbReference type="InterPro" id="IPR012340">
    <property type="entry name" value="NA-bd_OB-fold"/>
</dbReference>
<dbReference type="Pfam" id="PF01966">
    <property type="entry name" value="HD"/>
    <property type="match status" value="1"/>
</dbReference>
<dbReference type="SUPFAM" id="SSF109604">
    <property type="entry name" value="HD-domain/PDEase-like"/>
    <property type="match status" value="1"/>
</dbReference>
<comment type="caution">
    <text evidence="4">The sequence shown here is derived from an EMBL/GenBank/DDBJ whole genome shotgun (WGS) entry which is preliminary data.</text>
</comment>
<feature type="compositionally biased region" description="Basic and acidic residues" evidence="2">
    <location>
        <begin position="343"/>
        <end position="356"/>
    </location>
</feature>
<dbReference type="RefSeq" id="WP_274924656.1">
    <property type="nucleotide sequence ID" value="NZ_JAKELO010000002.1"/>
</dbReference>
<dbReference type="Gene3D" id="2.40.50.140">
    <property type="entry name" value="Nucleic acid-binding proteins"/>
    <property type="match status" value="1"/>
</dbReference>
<reference evidence="4" key="1">
    <citation type="submission" date="2022-01" db="EMBL/GenBank/DDBJ databases">
        <title>Draft genome of Methanogenium marinum DSM 15558.</title>
        <authorList>
            <person name="Chen S.-C."/>
            <person name="You Y.-T."/>
        </authorList>
    </citation>
    <scope>NUCLEOTIDE SEQUENCE</scope>
    <source>
        <strain evidence="4">DSM 15558</strain>
    </source>
</reference>